<dbReference type="Gene3D" id="3.30.160.60">
    <property type="entry name" value="Classic Zinc Finger"/>
    <property type="match status" value="1"/>
</dbReference>
<evidence type="ECO:0000259" key="2">
    <source>
        <dbReference type="PROSITE" id="PS00028"/>
    </source>
</evidence>
<reference evidence="3 4" key="1">
    <citation type="journal article" date="2017" name="Curr. Biol.">
        <title>The Evolution of Venom by Co-option of Single-Copy Genes.</title>
        <authorList>
            <person name="Martinson E.O."/>
            <person name="Mrinalini"/>
            <person name="Kelkar Y.D."/>
            <person name="Chang C.H."/>
            <person name="Werren J.H."/>
        </authorList>
    </citation>
    <scope>NUCLEOTIDE SEQUENCE [LARGE SCALE GENOMIC DNA]</scope>
    <source>
        <strain evidence="3 4">Alberta</strain>
        <tissue evidence="3">Whole body</tissue>
    </source>
</reference>
<keyword evidence="4" id="KW-1185">Reference proteome</keyword>
<dbReference type="PROSITE" id="PS00028">
    <property type="entry name" value="ZINC_FINGER_C2H2_1"/>
    <property type="match status" value="1"/>
</dbReference>
<evidence type="ECO:0000256" key="1">
    <source>
        <dbReference type="SAM" id="MobiDB-lite"/>
    </source>
</evidence>
<feature type="region of interest" description="Disordered" evidence="1">
    <location>
        <begin position="19"/>
        <end position="64"/>
    </location>
</feature>
<evidence type="ECO:0000313" key="4">
    <source>
        <dbReference type="Proteomes" id="UP000215335"/>
    </source>
</evidence>
<feature type="compositionally biased region" description="Basic and acidic residues" evidence="1">
    <location>
        <begin position="417"/>
        <end position="432"/>
    </location>
</feature>
<dbReference type="InterPro" id="IPR013087">
    <property type="entry name" value="Znf_C2H2_type"/>
</dbReference>
<organism evidence="3 4">
    <name type="scientific">Trichomalopsis sarcophagae</name>
    <dbReference type="NCBI Taxonomy" id="543379"/>
    <lineage>
        <taxon>Eukaryota</taxon>
        <taxon>Metazoa</taxon>
        <taxon>Ecdysozoa</taxon>
        <taxon>Arthropoda</taxon>
        <taxon>Hexapoda</taxon>
        <taxon>Insecta</taxon>
        <taxon>Pterygota</taxon>
        <taxon>Neoptera</taxon>
        <taxon>Endopterygota</taxon>
        <taxon>Hymenoptera</taxon>
        <taxon>Apocrita</taxon>
        <taxon>Proctotrupomorpha</taxon>
        <taxon>Chalcidoidea</taxon>
        <taxon>Pteromalidae</taxon>
        <taxon>Pteromalinae</taxon>
        <taxon>Trichomalopsis</taxon>
    </lineage>
</organism>
<feature type="region of interest" description="Disordered" evidence="1">
    <location>
        <begin position="95"/>
        <end position="125"/>
    </location>
</feature>
<dbReference type="Gene3D" id="2.40.290.30">
    <property type="entry name" value="Mediator complex subunit 25, ACID domain"/>
    <property type="match status" value="1"/>
</dbReference>
<comment type="caution">
    <text evidence="3">The sequence shown here is derived from an EMBL/GenBank/DDBJ whole genome shotgun (WGS) entry which is preliminary data.</text>
</comment>
<sequence length="598" mass="67268">MDISKGKATPAAFLRQRAYYDSSESDSDESYEFLNYSPDSLQPNGSNSNNPALASTKFTDKPIDSKSAKATQTLTMDTQSIGTETKWVSTCAETQTELDPSKQNSTAGELQNAANAPVNDEPPTRQSSSLELLEYYAKLLKKRCPATIEFLIRSGLLNRPLEKSIIDRELRKVEWQIRRKKNQRRLSRNRDTPKYSDAASTDIPRAASTDIPRAASTDIPRARKGSWKGILEWEDKGEETTRFRVPVEVTGVSGIRDQGVDYETWPTKLVMNFFPEKLMGIRDMENSKSIELIASPCQALDRMLKAMSNDYAGCVYLPSTFPGVNNLLFLYYTGNGSRFIGLIPHDQRAHEHRLMVGLLQQQTARVVCMTSTVDSWSLGPPSPGTLQNGIPVPSYEPKNIDPITQITIPMNRLSLHTRGDARQQQEVQKESQKNSSANEPQPSLLGWSYSIDDEDSDTLIKCEICDAYGKDLHQLRNHLRWAHNIKEQTTMIHTPPLHCHMCAHRFFTDKGLERHLLGTHGIVTTNMQECANSGIDGGLCPVNNCRQVYQKKLLDHACIDHGMILKPAHLLYKCKMCPTTSATYEEFLKHTYSTHPNV</sequence>
<dbReference type="AlphaFoldDB" id="A0A232EJA9"/>
<dbReference type="EMBL" id="NNAY01004056">
    <property type="protein sequence ID" value="OXU18434.1"/>
    <property type="molecule type" value="Genomic_DNA"/>
</dbReference>
<evidence type="ECO:0000313" key="3">
    <source>
        <dbReference type="EMBL" id="OXU18434.1"/>
    </source>
</evidence>
<proteinExistence type="predicted"/>
<dbReference type="Pfam" id="PF11232">
    <property type="entry name" value="Med25"/>
    <property type="match status" value="1"/>
</dbReference>
<dbReference type="Proteomes" id="UP000215335">
    <property type="component" value="Unassembled WGS sequence"/>
</dbReference>
<feature type="compositionally biased region" description="Polar residues" evidence="1">
    <location>
        <begin position="37"/>
        <end position="57"/>
    </location>
</feature>
<dbReference type="InterPro" id="IPR038196">
    <property type="entry name" value="Med25_PTOV_sf"/>
</dbReference>
<dbReference type="SMART" id="SM00355">
    <property type="entry name" value="ZnF_C2H2"/>
    <property type="match status" value="3"/>
</dbReference>
<gene>
    <name evidence="3" type="ORF">TSAR_002732</name>
</gene>
<feature type="domain" description="C2H2-type" evidence="2">
    <location>
        <begin position="499"/>
        <end position="520"/>
    </location>
</feature>
<feature type="region of interest" description="Disordered" evidence="1">
    <location>
        <begin position="417"/>
        <end position="448"/>
    </location>
</feature>
<feature type="compositionally biased region" description="Polar residues" evidence="1">
    <location>
        <begin position="95"/>
        <end position="114"/>
    </location>
</feature>
<accession>A0A232EJA9</accession>
<name>A0A232EJA9_9HYME</name>
<feature type="region of interest" description="Disordered" evidence="1">
    <location>
        <begin position="181"/>
        <end position="220"/>
    </location>
</feature>
<protein>
    <recommendedName>
        <fullName evidence="2">C2H2-type domain-containing protein</fullName>
    </recommendedName>
</protein>
<dbReference type="InterPro" id="IPR021394">
    <property type="entry name" value="Med25_PTOV"/>
</dbReference>